<comment type="subcellular location">
    <subcellularLocation>
        <location evidence="1">Cell membrane</location>
        <topology evidence="1">Single-pass membrane protein</topology>
    </subcellularLocation>
</comment>
<evidence type="ECO:0000313" key="8">
    <source>
        <dbReference type="Proteomes" id="UP000449209"/>
    </source>
</evidence>
<organism evidence="7 8">
    <name type="scientific">Furfurilactobacillus milii</name>
    <dbReference type="NCBI Taxonomy" id="2888272"/>
    <lineage>
        <taxon>Bacteria</taxon>
        <taxon>Bacillati</taxon>
        <taxon>Bacillota</taxon>
        <taxon>Bacilli</taxon>
        <taxon>Lactobacillales</taxon>
        <taxon>Lactobacillaceae</taxon>
        <taxon>Furfurilactobacillus</taxon>
    </lineage>
</organism>
<dbReference type="PANTHER" id="PTHR39083">
    <property type="entry name" value="CYCLIC DI-GMP-BINDING PROTEIN"/>
    <property type="match status" value="1"/>
</dbReference>
<evidence type="ECO:0000256" key="5">
    <source>
        <dbReference type="ARBA" id="ARBA00023136"/>
    </source>
</evidence>
<dbReference type="GO" id="GO:0006011">
    <property type="term" value="P:UDP-alpha-D-glucose metabolic process"/>
    <property type="evidence" value="ECO:0007669"/>
    <property type="project" value="InterPro"/>
</dbReference>
<dbReference type="Proteomes" id="UP000449209">
    <property type="component" value="Unassembled WGS sequence"/>
</dbReference>
<gene>
    <name evidence="7" type="ORF">GB993_01490</name>
</gene>
<keyword evidence="2" id="KW-1003">Cell membrane</keyword>
<comment type="caution">
    <text evidence="7">The sequence shown here is derived from an EMBL/GenBank/DDBJ whole genome shotgun (WGS) entry which is preliminary data.</text>
</comment>
<dbReference type="Pfam" id="PF03170">
    <property type="entry name" value="BcsB"/>
    <property type="match status" value="1"/>
</dbReference>
<dbReference type="InterPro" id="IPR018513">
    <property type="entry name" value="Cell_synthase_bac"/>
</dbReference>
<evidence type="ECO:0000256" key="2">
    <source>
        <dbReference type="ARBA" id="ARBA00022475"/>
    </source>
</evidence>
<evidence type="ECO:0000256" key="3">
    <source>
        <dbReference type="ARBA" id="ARBA00022692"/>
    </source>
</evidence>
<keyword evidence="3 6" id="KW-0812">Transmembrane</keyword>
<keyword evidence="5 6" id="KW-0472">Membrane</keyword>
<accession>A0A6N9HZA8</accession>
<evidence type="ECO:0000256" key="1">
    <source>
        <dbReference type="ARBA" id="ARBA00004162"/>
    </source>
</evidence>
<dbReference type="AlphaFoldDB" id="A0A6N9HZA8"/>
<reference evidence="7 8" key="1">
    <citation type="journal article" date="2019" name="Appl. Environ. Microbiol.">
        <title>Genetic determinants of hydroxycinnamic acid metabolism in heterofermentative lactobacilli.</title>
        <authorList>
            <person name="Gaur G."/>
            <person name="Oh J.H."/>
            <person name="Filannino P."/>
            <person name="Gobbetti M."/>
            <person name="van Pijkeren J.P."/>
            <person name="Ganzle M.G."/>
        </authorList>
    </citation>
    <scope>NUCLEOTIDE SEQUENCE [LARGE SCALE GENOMIC DNA]</scope>
    <source>
        <strain evidence="7 8">C5</strain>
    </source>
</reference>
<evidence type="ECO:0000313" key="7">
    <source>
        <dbReference type="EMBL" id="MYV16202.1"/>
    </source>
</evidence>
<feature type="transmembrane region" description="Helical" evidence="6">
    <location>
        <begin position="673"/>
        <end position="695"/>
    </location>
</feature>
<name>A0A6N9HZA8_9LACO</name>
<dbReference type="GO" id="GO:0005886">
    <property type="term" value="C:plasma membrane"/>
    <property type="evidence" value="ECO:0007669"/>
    <property type="project" value="UniProtKB-SubCell"/>
</dbReference>
<dbReference type="EMBL" id="WEZQ01000001">
    <property type="protein sequence ID" value="MYV16202.1"/>
    <property type="molecule type" value="Genomic_DNA"/>
</dbReference>
<dbReference type="RefSeq" id="WP_161002800.1">
    <property type="nucleotide sequence ID" value="NZ_WEZQ01000001.1"/>
</dbReference>
<sequence length="716" mass="79738">MLENRFFINKRNGIKQSGTSKGFSLLWLVFALAVSLVITTMPAKAADEQTYTQPFQNSTTTLSGNSITANTYFIKMDYWDVKQATLNLNYQVSQLTNGDTSDITVSINGVKFYSFRPENKDGLQTKSVDIPTRLLSGTNNIKISGQILNSDGSKAEVAQTPANWFTLYSGANVNFRYVLKDPETAIKSFYDHFSGPDTIVNHNSVISVPKQATNDELTASMYALAGYARVITTENNQIPVTTFDTSKAKKADYQIVMATYQHLPKKYQAAVSRQDVAKHAVLKTIYDGNKHVLLVTAATGKDLEKAARFIANAELMKETSADTKNVSAATQTFTSDLQYQGSRKLTSTGDQITGPKHQESTYFVNLPTDRTNADGSKIRVHFRYAKNLDFTRSLATVYVNGKPIGSKKLTAANADNDQLTVNLPTGQSLGNSFVIRVAFDLEMKDQSDSDNAQTPWAFVEPDSRAYIKSKPVTDILFSNYPSLFIKNQSFNNLAIVRPKTLSASDFTTMTNIFNLIGNFAQSNTGSIQFYTKTPPKNVLREHHVIAFGTPTDNSFIKSLNDKLYFQYNKKFTGFLSNEKLSIESAYGKTVGTNQLLRSPWNKRLGVLVVTAAHSRDVAMASTQINFQRNIQQYTGDAILVDRDNNHYNYRFKKQKNAEAKPTITQTIHKNSALAIYLGLAFLMIVVIAYALFLMFRKNGQRIGKGGRSHEKQSSDK</sequence>
<proteinExistence type="predicted"/>
<dbReference type="PANTHER" id="PTHR39083:SF1">
    <property type="entry name" value="CYCLIC DI-GMP-BINDING PROTEIN"/>
    <property type="match status" value="1"/>
</dbReference>
<dbReference type="Gene3D" id="2.60.120.260">
    <property type="entry name" value="Galactose-binding domain-like"/>
    <property type="match status" value="2"/>
</dbReference>
<protein>
    <submittedName>
        <fullName evidence="7">Cellulose synthase</fullName>
    </submittedName>
</protein>
<keyword evidence="4 6" id="KW-1133">Transmembrane helix</keyword>
<evidence type="ECO:0000256" key="4">
    <source>
        <dbReference type="ARBA" id="ARBA00022989"/>
    </source>
</evidence>
<evidence type="ECO:0000256" key="6">
    <source>
        <dbReference type="SAM" id="Phobius"/>
    </source>
</evidence>
<dbReference type="OrthoDB" id="2655838at2"/>